<dbReference type="AlphaFoldDB" id="D6TUC5"/>
<name>D6TUC5_KTERA</name>
<feature type="active site" description="Tele-AMP-histidine intermediate" evidence="1">
    <location>
        <position position="96"/>
    </location>
</feature>
<dbReference type="GO" id="GO:0009117">
    <property type="term" value="P:nucleotide metabolic process"/>
    <property type="evidence" value="ECO:0007669"/>
    <property type="project" value="TreeGrafter"/>
</dbReference>
<dbReference type="InterPro" id="IPR001310">
    <property type="entry name" value="Histidine_triad_HIT"/>
</dbReference>
<evidence type="ECO:0000256" key="3">
    <source>
        <dbReference type="PROSITE-ProRule" id="PRU00464"/>
    </source>
</evidence>
<dbReference type="InterPro" id="IPR036265">
    <property type="entry name" value="HIT-like_sf"/>
</dbReference>
<reference evidence="7 8" key="1">
    <citation type="journal article" date="2011" name="Stand. Genomic Sci.">
        <title>Non-contiguous finished genome sequence and contextual data of the filamentous soil bacterium Ktedonobacter racemifer type strain (SOSP1-21).</title>
        <authorList>
            <person name="Chang Y.J."/>
            <person name="Land M."/>
            <person name="Hauser L."/>
            <person name="Chertkov O."/>
            <person name="Del Rio T.G."/>
            <person name="Nolan M."/>
            <person name="Copeland A."/>
            <person name="Tice H."/>
            <person name="Cheng J.F."/>
            <person name="Lucas S."/>
            <person name="Han C."/>
            <person name="Goodwin L."/>
            <person name="Pitluck S."/>
            <person name="Ivanova N."/>
            <person name="Ovchinikova G."/>
            <person name="Pati A."/>
            <person name="Chen A."/>
            <person name="Palaniappan K."/>
            <person name="Mavromatis K."/>
            <person name="Liolios K."/>
            <person name="Brettin T."/>
            <person name="Fiebig A."/>
            <person name="Rohde M."/>
            <person name="Abt B."/>
            <person name="Goker M."/>
            <person name="Detter J.C."/>
            <person name="Woyke T."/>
            <person name="Bristow J."/>
            <person name="Eisen J.A."/>
            <person name="Markowitz V."/>
            <person name="Hugenholtz P."/>
            <person name="Kyrpides N.C."/>
            <person name="Klenk H.P."/>
            <person name="Lapidus A."/>
        </authorList>
    </citation>
    <scope>NUCLEOTIDE SEQUENCE [LARGE SCALE GENOMIC DNA]</scope>
    <source>
        <strain evidence="8">DSM 44963</strain>
        <strain evidence="7">SOSP1-21</strain>
    </source>
</reference>
<dbReference type="eggNOG" id="COG0537">
    <property type="taxonomic scope" value="Bacteria"/>
</dbReference>
<dbReference type="Gene3D" id="3.30.428.10">
    <property type="entry name" value="HIT-like"/>
    <property type="match status" value="1"/>
</dbReference>
<protein>
    <submittedName>
        <fullName evidence="7">Histidine triad (HIT) protein</fullName>
    </submittedName>
</protein>
<dbReference type="InterPro" id="IPR011146">
    <property type="entry name" value="HIT-like"/>
</dbReference>
<dbReference type="EMBL" id="ADVG01000003">
    <property type="protein sequence ID" value="EFH84634.1"/>
    <property type="molecule type" value="Genomic_DNA"/>
</dbReference>
<dbReference type="FunCoup" id="D6TUC5">
    <property type="interactions" value="538"/>
</dbReference>
<dbReference type="PANTHER" id="PTHR46648:SF1">
    <property type="entry name" value="ADENOSINE 5'-MONOPHOSPHORAMIDASE HNT1"/>
    <property type="match status" value="1"/>
</dbReference>
<evidence type="ECO:0000313" key="5">
    <source>
        <dbReference type="EMBL" id="EFH84634.1"/>
    </source>
</evidence>
<comment type="caution">
    <text evidence="7">The sequence shown here is derived from an EMBL/GenBank/DDBJ whole genome shotgun (WGS) entry which is preliminary data.</text>
</comment>
<dbReference type="Proteomes" id="UP000004508">
    <property type="component" value="Unassembled WGS sequence"/>
</dbReference>
<evidence type="ECO:0000256" key="2">
    <source>
        <dbReference type="PIRSR" id="PIRSR601310-3"/>
    </source>
</evidence>
<dbReference type="RefSeq" id="WP_007916323.1">
    <property type="nucleotide sequence ID" value="NZ_ADVG01000003.1"/>
</dbReference>
<dbReference type="SUPFAM" id="SSF54197">
    <property type="entry name" value="HIT-like"/>
    <property type="match status" value="1"/>
</dbReference>
<dbReference type="EMBL" id="ADVG01000003">
    <property type="protein sequence ID" value="EFH85116.1"/>
    <property type="molecule type" value="Genomic_DNA"/>
</dbReference>
<dbReference type="GO" id="GO:0003824">
    <property type="term" value="F:catalytic activity"/>
    <property type="evidence" value="ECO:0007669"/>
    <property type="project" value="InterPro"/>
</dbReference>
<evidence type="ECO:0000259" key="4">
    <source>
        <dbReference type="PROSITE" id="PS51084"/>
    </source>
</evidence>
<evidence type="ECO:0000313" key="7">
    <source>
        <dbReference type="EMBL" id="EFH85222.1"/>
    </source>
</evidence>
<evidence type="ECO:0000313" key="8">
    <source>
        <dbReference type="Proteomes" id="UP000004508"/>
    </source>
</evidence>
<feature type="domain" description="HIT" evidence="4">
    <location>
        <begin position="6"/>
        <end position="110"/>
    </location>
</feature>
<organism evidence="7 8">
    <name type="scientific">Ktedonobacter racemifer DSM 44963</name>
    <dbReference type="NCBI Taxonomy" id="485913"/>
    <lineage>
        <taxon>Bacteria</taxon>
        <taxon>Bacillati</taxon>
        <taxon>Chloroflexota</taxon>
        <taxon>Ktedonobacteria</taxon>
        <taxon>Ktedonobacterales</taxon>
        <taxon>Ktedonobacteraceae</taxon>
        <taxon>Ktedonobacter</taxon>
    </lineage>
</organism>
<keyword evidence="8" id="KW-1185">Reference proteome</keyword>
<accession>D6TUC5</accession>
<dbReference type="EMBL" id="ADVG01000003">
    <property type="protein sequence ID" value="EFH85222.1"/>
    <property type="molecule type" value="Genomic_DNA"/>
</dbReference>
<proteinExistence type="predicted"/>
<dbReference type="OrthoDB" id="9784774at2"/>
<dbReference type="PRINTS" id="PR00332">
    <property type="entry name" value="HISTRIAD"/>
</dbReference>
<sequence length="137" mass="15726">MSENCIFCQIIHHQAPAYVVTEDEHIIVFLSKENHPLVVPKQHIPTIYSLDDVTGAHIMRAAREIARAVKLGLECEGIYLTQANESAAGQEVFHFHLHIYPRWRAVDFRSQQTAHHISKADKQETLQKITASLYREQ</sequence>
<dbReference type="PROSITE" id="PS51084">
    <property type="entry name" value="HIT_2"/>
    <property type="match status" value="1"/>
</dbReference>
<dbReference type="InParanoid" id="D6TUC5"/>
<dbReference type="Pfam" id="PF01230">
    <property type="entry name" value="HIT"/>
    <property type="match status" value="1"/>
</dbReference>
<dbReference type="STRING" id="485913.Krac_5726"/>
<feature type="short sequence motif" description="Histidine triad motif" evidence="2 3">
    <location>
        <begin position="94"/>
        <end position="98"/>
    </location>
</feature>
<evidence type="ECO:0000256" key="1">
    <source>
        <dbReference type="PIRSR" id="PIRSR601310-1"/>
    </source>
</evidence>
<evidence type="ECO:0000313" key="6">
    <source>
        <dbReference type="EMBL" id="EFH85116.1"/>
    </source>
</evidence>
<dbReference type="PANTHER" id="PTHR46648">
    <property type="entry name" value="HIT FAMILY PROTEIN 1"/>
    <property type="match status" value="1"/>
</dbReference>
<gene>
    <name evidence="5" type="ORF">Krac_5726</name>
    <name evidence="6" type="ORF">Krac_6273</name>
    <name evidence="7" type="ORF">Krac_6398</name>
</gene>